<evidence type="ECO:0000259" key="22">
    <source>
        <dbReference type="PROSITE" id="PS51855"/>
    </source>
</evidence>
<proteinExistence type="inferred from homology"/>
<gene>
    <name evidence="23" type="ORF">JKP88DRAFT_270487</name>
</gene>
<comment type="catalytic activity">
    <reaction evidence="16">
        <text>hydrogencarbonate + L-glutamine + 2 ATP + H2O = carbamoyl phosphate + L-glutamate + 2 ADP + phosphate + 2 H(+)</text>
        <dbReference type="Rhea" id="RHEA:18633"/>
        <dbReference type="ChEBI" id="CHEBI:15377"/>
        <dbReference type="ChEBI" id="CHEBI:15378"/>
        <dbReference type="ChEBI" id="CHEBI:17544"/>
        <dbReference type="ChEBI" id="CHEBI:29985"/>
        <dbReference type="ChEBI" id="CHEBI:30616"/>
        <dbReference type="ChEBI" id="CHEBI:43474"/>
        <dbReference type="ChEBI" id="CHEBI:58228"/>
        <dbReference type="ChEBI" id="CHEBI:58359"/>
        <dbReference type="ChEBI" id="CHEBI:456216"/>
        <dbReference type="EC" id="6.3.5.5"/>
    </reaction>
</comment>
<dbReference type="InterPro" id="IPR011761">
    <property type="entry name" value="ATP-grasp"/>
</dbReference>
<dbReference type="InterPro" id="IPR036480">
    <property type="entry name" value="CarbP_synth_ssu_N_sf"/>
</dbReference>
<dbReference type="Pfam" id="PF25596">
    <property type="entry name" value="CPSase_L_D1"/>
    <property type="match status" value="2"/>
</dbReference>
<evidence type="ECO:0000256" key="7">
    <source>
        <dbReference type="ARBA" id="ARBA00022723"/>
    </source>
</evidence>
<keyword evidence="7" id="KW-0479">Metal-binding</keyword>
<comment type="pathway">
    <text evidence="1">Amino-acid biosynthesis; L-arginine biosynthesis; carbamoyl phosphate from bicarbonate: step 1/1.</text>
</comment>
<dbReference type="GO" id="GO:0006207">
    <property type="term" value="P:'de novo' pyrimidine nucleobase biosynthetic process"/>
    <property type="evidence" value="ECO:0007669"/>
    <property type="project" value="InterPro"/>
</dbReference>
<dbReference type="FunFam" id="3.30.470.20:FF:000001">
    <property type="entry name" value="Carbamoyl-phosphate synthase large chain"/>
    <property type="match status" value="1"/>
</dbReference>
<keyword evidence="24" id="KW-1185">Reference proteome</keyword>
<dbReference type="InterPro" id="IPR036897">
    <property type="entry name" value="CarbamoylP_synth_lsu_oligo_sf"/>
</dbReference>
<evidence type="ECO:0000256" key="1">
    <source>
        <dbReference type="ARBA" id="ARBA00005077"/>
    </source>
</evidence>
<dbReference type="SMART" id="SM00851">
    <property type="entry name" value="MGS"/>
    <property type="match status" value="1"/>
</dbReference>
<dbReference type="HAMAP" id="MF_01209">
    <property type="entry name" value="CPSase_S_chain"/>
    <property type="match status" value="1"/>
</dbReference>
<dbReference type="Pfam" id="PF02142">
    <property type="entry name" value="MGS"/>
    <property type="match status" value="1"/>
</dbReference>
<comment type="caution">
    <text evidence="23">The sequence shown here is derived from an EMBL/GenBank/DDBJ whole genome shotgun (WGS) entry which is preliminary data.</text>
</comment>
<keyword evidence="6" id="KW-0028">Amino-acid biosynthesis</keyword>
<dbReference type="NCBIfam" id="NF009475">
    <property type="entry name" value="PRK12838.1"/>
    <property type="match status" value="1"/>
</dbReference>
<reference evidence="23" key="1">
    <citation type="submission" date="2021-02" db="EMBL/GenBank/DDBJ databases">
        <title>First Annotated Genome of the Yellow-green Alga Tribonema minus.</title>
        <authorList>
            <person name="Mahan K.M."/>
        </authorList>
    </citation>
    <scope>NUCLEOTIDE SEQUENCE</scope>
    <source>
        <strain evidence="23">UTEX B ZZ1240</strain>
    </source>
</reference>
<evidence type="ECO:0000256" key="3">
    <source>
        <dbReference type="ARBA" id="ARBA00012738"/>
    </source>
</evidence>
<dbReference type="PROSITE" id="PS00866">
    <property type="entry name" value="CPSASE_1"/>
    <property type="match status" value="2"/>
</dbReference>
<evidence type="ECO:0000256" key="14">
    <source>
        <dbReference type="ARBA" id="ARBA00044063"/>
    </source>
</evidence>
<dbReference type="SUPFAM" id="SSF48108">
    <property type="entry name" value="Carbamoyl phosphate synthetase, large subunit connection domain"/>
    <property type="match status" value="1"/>
</dbReference>
<dbReference type="OrthoDB" id="434at2759"/>
<dbReference type="NCBIfam" id="NF003671">
    <property type="entry name" value="PRK05294.1"/>
    <property type="match status" value="1"/>
</dbReference>
<dbReference type="FunFam" id="3.30.1490.20:FF:000001">
    <property type="entry name" value="Carbamoyl-phosphate synthase large chain"/>
    <property type="match status" value="1"/>
</dbReference>
<dbReference type="InterPro" id="IPR002474">
    <property type="entry name" value="CarbamoylP_synth_ssu_N"/>
</dbReference>
<dbReference type="GO" id="GO:0006221">
    <property type="term" value="P:pyrimidine nucleotide biosynthetic process"/>
    <property type="evidence" value="ECO:0007669"/>
    <property type="project" value="UniProtKB-KW"/>
</dbReference>
<dbReference type="FunFam" id="3.40.50.20:FF:000002">
    <property type="entry name" value="Carbamoyl-phosphate synthase large chain"/>
    <property type="match status" value="1"/>
</dbReference>
<dbReference type="InterPro" id="IPR016185">
    <property type="entry name" value="PreATP-grasp_dom_sf"/>
</dbReference>
<dbReference type="Gene3D" id="1.10.1030.10">
    <property type="entry name" value="Carbamoyl-phosphate synthetase, large subunit oligomerisation domain"/>
    <property type="match status" value="1"/>
</dbReference>
<dbReference type="Gene3D" id="3.40.50.20">
    <property type="match status" value="2"/>
</dbReference>
<dbReference type="Pfam" id="PF02786">
    <property type="entry name" value="CPSase_L_D2"/>
    <property type="match status" value="2"/>
</dbReference>
<dbReference type="InterPro" id="IPR005479">
    <property type="entry name" value="CPAse_ATP-bd"/>
</dbReference>
<feature type="domain" description="ATP-grasp" evidence="21">
    <location>
        <begin position="533"/>
        <end position="725"/>
    </location>
</feature>
<dbReference type="Gene3D" id="3.30.470.20">
    <property type="entry name" value="ATP-grasp fold, B domain"/>
    <property type="match status" value="2"/>
</dbReference>
<dbReference type="SMART" id="SM01096">
    <property type="entry name" value="CPSase_L_D3"/>
    <property type="match status" value="1"/>
</dbReference>
<dbReference type="SUPFAM" id="SSF52335">
    <property type="entry name" value="Methylglyoxal synthase-like"/>
    <property type="match status" value="1"/>
</dbReference>
<dbReference type="FunFam" id="3.50.30.20:FF:000002">
    <property type="entry name" value="Carbamoyl-phosphate synthase 1, mitochondrial"/>
    <property type="match status" value="1"/>
</dbReference>
<dbReference type="GO" id="GO:0005524">
    <property type="term" value="F:ATP binding"/>
    <property type="evidence" value="ECO:0007669"/>
    <property type="project" value="UniProtKB-UniRule"/>
</dbReference>
<dbReference type="NCBIfam" id="NF009455">
    <property type="entry name" value="PRK12815.1"/>
    <property type="match status" value="1"/>
</dbReference>
<dbReference type="PANTHER" id="PTHR11405:SF53">
    <property type="entry name" value="CARBAMOYL-PHOSPHATE SYNTHASE [AMMONIA], MITOCHONDRIAL"/>
    <property type="match status" value="1"/>
</dbReference>
<dbReference type="InterPro" id="IPR006275">
    <property type="entry name" value="CPSase_lsu"/>
</dbReference>
<dbReference type="InterPro" id="IPR005480">
    <property type="entry name" value="CPSase_lsu_oligo"/>
</dbReference>
<dbReference type="GO" id="GO:0004087">
    <property type="term" value="F:carbamoyl-phosphate synthase (ammonia) activity"/>
    <property type="evidence" value="ECO:0007669"/>
    <property type="project" value="UniProtKB-EC"/>
</dbReference>
<evidence type="ECO:0000256" key="16">
    <source>
        <dbReference type="ARBA" id="ARBA00048816"/>
    </source>
</evidence>
<comment type="catalytic activity">
    <reaction evidence="15">
        <text>hydrogencarbonate + NH4(+) + 2 ATP = carbamoyl phosphate + 2 ADP + phosphate + 2 H(+)</text>
        <dbReference type="Rhea" id="RHEA:18029"/>
        <dbReference type="ChEBI" id="CHEBI:15378"/>
        <dbReference type="ChEBI" id="CHEBI:17544"/>
        <dbReference type="ChEBI" id="CHEBI:28938"/>
        <dbReference type="ChEBI" id="CHEBI:30616"/>
        <dbReference type="ChEBI" id="CHEBI:43474"/>
        <dbReference type="ChEBI" id="CHEBI:58228"/>
        <dbReference type="ChEBI" id="CHEBI:456216"/>
        <dbReference type="EC" id="6.3.4.16"/>
    </reaction>
</comment>
<evidence type="ECO:0000256" key="17">
    <source>
        <dbReference type="ARBA" id="ARBA00060037"/>
    </source>
</evidence>
<evidence type="ECO:0000256" key="10">
    <source>
        <dbReference type="ARBA" id="ARBA00022840"/>
    </source>
</evidence>
<evidence type="ECO:0000256" key="12">
    <source>
        <dbReference type="ARBA" id="ARBA00022975"/>
    </source>
</evidence>
<dbReference type="FunFam" id="3.40.50.20:FF:000012">
    <property type="entry name" value="Carbamoyl-phosphate synthase 1, mitochondrial"/>
    <property type="match status" value="1"/>
</dbReference>
<dbReference type="GO" id="GO:0005951">
    <property type="term" value="C:carbamoyl-phosphate synthase complex"/>
    <property type="evidence" value="ECO:0007669"/>
    <property type="project" value="TreeGrafter"/>
</dbReference>
<dbReference type="Gene3D" id="3.50.30.20">
    <property type="entry name" value="Carbamoyl-phosphate synthase small subunit, N-terminal domain"/>
    <property type="match status" value="1"/>
</dbReference>
<evidence type="ECO:0000256" key="13">
    <source>
        <dbReference type="ARBA" id="ARBA00023211"/>
    </source>
</evidence>
<dbReference type="InterPro" id="IPR017926">
    <property type="entry name" value="GATASE"/>
</dbReference>
<dbReference type="InterPro" id="IPR035686">
    <property type="entry name" value="CPSase_GATase1"/>
</dbReference>
<dbReference type="FunFam" id="3.30.470.20:FF:000026">
    <property type="entry name" value="Carbamoyl-phosphate synthase large chain"/>
    <property type="match status" value="1"/>
</dbReference>
<dbReference type="Gene3D" id="3.40.50.880">
    <property type="match status" value="1"/>
</dbReference>
<dbReference type="InterPro" id="IPR013815">
    <property type="entry name" value="ATP_grasp_subdomain_1"/>
</dbReference>
<dbReference type="Pfam" id="PF00117">
    <property type="entry name" value="GATase"/>
    <property type="match status" value="1"/>
</dbReference>
<evidence type="ECO:0000256" key="9">
    <source>
        <dbReference type="ARBA" id="ARBA00022741"/>
    </source>
</evidence>
<dbReference type="PROSITE" id="PS51855">
    <property type="entry name" value="MGS"/>
    <property type="match status" value="1"/>
</dbReference>
<dbReference type="PRINTS" id="PR00096">
    <property type="entry name" value="GATASE"/>
</dbReference>
<evidence type="ECO:0000256" key="19">
    <source>
        <dbReference type="ARBA" id="ARBA00074189"/>
    </source>
</evidence>
<dbReference type="InterPro" id="IPR006274">
    <property type="entry name" value="CarbamoylP_synth_ssu"/>
</dbReference>
<dbReference type="InterPro" id="IPR011607">
    <property type="entry name" value="MGS-like_dom"/>
</dbReference>
<keyword evidence="9 20" id="KW-0547">Nucleotide-binding</keyword>
<feature type="domain" description="ATP-grasp" evidence="21">
    <location>
        <begin position="1075"/>
        <end position="1268"/>
    </location>
</feature>
<comment type="function">
    <text evidence="17">Small subunit of the glutamine-dependent carbamoyl phosphate synthetase (CPSase). CPSase catalyzes the formation of carbamoyl phosphate from the ammonia moiety of glutamine, carbonate, and phosphate donated by ATP, constituting the first step of the biosynthetic pathway leading to pyrimidine nucleotides. The large subunit (synthetase) binds the substrates ammonia (free or transferred from glutamine from the small subunit), hydrogencarbonate and ATP and carries out an ATP-coupled ligase reaction, activating hydrogencarbonate by forming carboxy phosphate which reacts with ammonia to form carbamoyl phosphate.</text>
</comment>
<keyword evidence="8" id="KW-0677">Repeat</keyword>
<dbReference type="NCBIfam" id="TIGR01368">
    <property type="entry name" value="CPSaseIIsmall"/>
    <property type="match status" value="1"/>
</dbReference>
<dbReference type="Pfam" id="PF02787">
    <property type="entry name" value="CPSase_L_D3"/>
    <property type="match status" value="1"/>
</dbReference>
<dbReference type="SMART" id="SM01097">
    <property type="entry name" value="CPSase_sm_chain"/>
    <property type="match status" value="1"/>
</dbReference>
<dbReference type="Gene3D" id="3.40.50.1380">
    <property type="entry name" value="Methylglyoxal synthase-like domain"/>
    <property type="match status" value="1"/>
</dbReference>
<dbReference type="InterPro" id="IPR029062">
    <property type="entry name" value="Class_I_gatase-like"/>
</dbReference>
<dbReference type="PROSITE" id="PS50975">
    <property type="entry name" value="ATP_GRASP"/>
    <property type="match status" value="2"/>
</dbReference>
<evidence type="ECO:0000256" key="2">
    <source>
        <dbReference type="ARBA" id="ARBA00009799"/>
    </source>
</evidence>
<protein>
    <recommendedName>
        <fullName evidence="19">Carbamoyl phosphate synthase arginine-specific large chain</fullName>
        <ecNumber evidence="14">6.3.4.16</ecNumber>
        <ecNumber evidence="3">6.3.5.5</ecNumber>
    </recommendedName>
    <alternativeName>
        <fullName evidence="18">Carbamoyl phosphate synthase pyrimidine-specific large chain</fullName>
    </alternativeName>
</protein>
<evidence type="ECO:0000256" key="18">
    <source>
        <dbReference type="ARBA" id="ARBA00069524"/>
    </source>
</evidence>
<dbReference type="NCBIfam" id="TIGR01369">
    <property type="entry name" value="CPSaseII_lrg"/>
    <property type="match status" value="1"/>
</dbReference>
<dbReference type="PANTHER" id="PTHR11405">
    <property type="entry name" value="CARBAMOYLTRANSFERASE FAMILY MEMBER"/>
    <property type="match status" value="1"/>
</dbReference>
<dbReference type="FunFam" id="1.10.1030.10:FF:000002">
    <property type="entry name" value="Carbamoyl-phosphate synthase large chain"/>
    <property type="match status" value="1"/>
</dbReference>
<evidence type="ECO:0000256" key="15">
    <source>
        <dbReference type="ARBA" id="ARBA00047359"/>
    </source>
</evidence>
<keyword evidence="11" id="KW-0460">Magnesium</keyword>
<evidence type="ECO:0000256" key="8">
    <source>
        <dbReference type="ARBA" id="ARBA00022737"/>
    </source>
</evidence>
<dbReference type="PRINTS" id="PR00098">
    <property type="entry name" value="CPSASE"/>
</dbReference>
<keyword evidence="10 20" id="KW-0067">ATP-binding</keyword>
<dbReference type="GO" id="GO:0046872">
    <property type="term" value="F:metal ion binding"/>
    <property type="evidence" value="ECO:0007669"/>
    <property type="project" value="UniProtKB-KW"/>
</dbReference>
<evidence type="ECO:0000259" key="21">
    <source>
        <dbReference type="PROSITE" id="PS50975"/>
    </source>
</evidence>
<evidence type="ECO:0000256" key="6">
    <source>
        <dbReference type="ARBA" id="ARBA00022605"/>
    </source>
</evidence>
<keyword evidence="13" id="KW-0464">Manganese</keyword>
<sequence length="1493" mass="163111">MPAHSDDAAAPPTKRCKLILQDGTELEGLSFGAEVPVAGEVVFSTGMVGYTEALTDPSFRGQLLCLTFPMIGNYGVPDRTLVDEHGLPRGFESTRIHAAALIVQDYSYHYSHWDAVSSLGDWLKEQGVPGICGLDTRLITKKIRDQGVMLGRLEVEGRGSELGFSDPNKKNLVAEVSTPEVRVFGKENGIKVLCVDCGIKLNIVRKLVNKGAEVTMVPHDYDLVSALPNFDGLFLSNGPGDPTMASATIAALRQVLSDVEAGKAPVKPIFGICLGNQLVSLAAGAKAVKLPFGNRGQNQPVRNVVTGDCYITPQNHGYAIEDSTLPAGWKTLFTNINDGTNEGVYHESRPYFTAQFHPEADSGPTDTEFLFDVFLDHCRSKATGAIAFPKPRIPRTPRDHPIKKCLLLGSGGLSIGQAGEFDYSGSQAIKALKEEGVEVILMNPNIASVQTNVDTKSLHKADEVFFLPVNPHYVEQVLKREKPDGIVISMGGQTALNCAVELYKAGTFEKYNVKVLGTPVEAIMATEDRDVFKDKLAEIDEKVAPSEACCDVPAALAAAKRIGYPVMVRAAYALGGLGSGICENEEQTQALCQRALVLSPQVLVEKSLWGWKEVEYEVVRDRNDNCITVCNMENFDPLGVHTGDSIVVAPSQTLSNAEYHMLRETAIKVVRHLGIVGECNIQYALDPCSTNYCIIEVNARLSRSSALASKATGYPLAFVAAKLALGITLPEIENAITRRTMACFEPSLDYCVTKVPRWDLSKFENVSTEIGSAMLSVGEVMSIGRTWEESVQKALRMVDPTAVQGFQPRKARTRAQMERELGRPTDLRMFAIAQALYEGSMTVDEVHNFSKIDRWFLRRLERIAKHSREVLSGSSLEAMTAESMLLSKRLGFSDNQIAARVVGECDDLAVRRVRKALGVRPHVKQIDTLAAEYPAATNYLYMTYHGAESDTVSDGGGMMVLGSGTYRIGSSVEFDWCGVSSVRALRQMGYRATMVNYNPETVSTDYDECDQLYFEELSRERVMDICEQEAIEGIIVSVGGQIPQNLALPLKQAGMPILGTAPENIDNAEDRHKFSALVDAVGLEQAPWEELSSSAAALEFAQKVGFPVLIRPSYVLSGAAMNVAYDAVQLTKCLTEAAEVSNEFPVVVSKYISGAREVEMDAVAQDGEVVAAATHIHVENAGVHSGDATLLLPAGPEDLSSYSFHRVQEATAALAKALQVTGPFNIQFLVKGVRCMVIECNLRASRSFPFVSKTMGVDFIEAATRVMVHKDISGLPLPKLFETGRPKGYVACKVPMFSFTRLKGADPILGVEMASTGEVACFGATKQEAFLKALLSTGFKMPEKGILFSAQEQLLELLTPAAFELGRLGFSLYATEATHKYFQAAGVESTLLHFPSSKESPTVLQYLRDRNVDLVVNLPTSDSVRLEDNYTIRRTAVDLNIPLLTNLNLVQLFAEAMGQFKKQELVGLLPESLFDYYEREKPEEAWTNPKEFH</sequence>
<dbReference type="CDD" id="cd01744">
    <property type="entry name" value="GATase1_CPSase"/>
    <property type="match status" value="1"/>
</dbReference>
<dbReference type="GO" id="GO:0006526">
    <property type="term" value="P:L-arginine biosynthetic process"/>
    <property type="evidence" value="ECO:0007669"/>
    <property type="project" value="UniProtKB-KW"/>
</dbReference>
<evidence type="ECO:0000256" key="5">
    <source>
        <dbReference type="ARBA" id="ARBA00022598"/>
    </source>
</evidence>
<keyword evidence="12" id="KW-0665">Pyrimidine biosynthesis</keyword>
<dbReference type="EC" id="6.3.5.5" evidence="3"/>
<evidence type="ECO:0000256" key="11">
    <source>
        <dbReference type="ARBA" id="ARBA00022842"/>
    </source>
</evidence>
<dbReference type="GO" id="GO:0004088">
    <property type="term" value="F:carbamoyl-phosphate synthase (glutamine-hydrolyzing) activity"/>
    <property type="evidence" value="ECO:0007669"/>
    <property type="project" value="UniProtKB-EC"/>
</dbReference>
<keyword evidence="4" id="KW-0055">Arginine biosynthesis</keyword>
<dbReference type="GO" id="GO:0006541">
    <property type="term" value="P:glutamine metabolic process"/>
    <property type="evidence" value="ECO:0007669"/>
    <property type="project" value="InterPro"/>
</dbReference>
<comment type="similarity">
    <text evidence="2">Belongs to the CarB family.</text>
</comment>
<dbReference type="EMBL" id="JAFCMP010000512">
    <property type="protein sequence ID" value="KAG5178831.1"/>
    <property type="molecule type" value="Genomic_DNA"/>
</dbReference>
<name>A0A835YNS3_9STRA</name>
<evidence type="ECO:0000256" key="20">
    <source>
        <dbReference type="PROSITE-ProRule" id="PRU00409"/>
    </source>
</evidence>
<dbReference type="InterPro" id="IPR005483">
    <property type="entry name" value="CPSase_dom"/>
</dbReference>
<keyword evidence="5" id="KW-0436">Ligase</keyword>
<dbReference type="PROSITE" id="PS00867">
    <property type="entry name" value="CPSASE_2"/>
    <property type="match status" value="2"/>
</dbReference>
<evidence type="ECO:0000256" key="4">
    <source>
        <dbReference type="ARBA" id="ARBA00022571"/>
    </source>
</evidence>
<dbReference type="SUPFAM" id="SSF56059">
    <property type="entry name" value="Glutathione synthetase ATP-binding domain-like"/>
    <property type="match status" value="2"/>
</dbReference>
<dbReference type="SUPFAM" id="SSF52440">
    <property type="entry name" value="PreATP-grasp domain"/>
    <property type="match status" value="2"/>
</dbReference>
<dbReference type="SUPFAM" id="SSF52021">
    <property type="entry name" value="Carbamoyl phosphate synthetase, small subunit N-terminal domain"/>
    <property type="match status" value="1"/>
</dbReference>
<dbReference type="InterPro" id="IPR058047">
    <property type="entry name" value="CPSase_preATP-grasp"/>
</dbReference>
<dbReference type="Pfam" id="PF00988">
    <property type="entry name" value="CPSase_sm_chain"/>
    <property type="match status" value="1"/>
</dbReference>
<feature type="domain" description="MGS-like" evidence="22">
    <location>
        <begin position="1339"/>
        <end position="1493"/>
    </location>
</feature>
<dbReference type="EC" id="6.3.4.16" evidence="14"/>
<dbReference type="PRINTS" id="PR00099">
    <property type="entry name" value="CPSGATASE"/>
</dbReference>
<dbReference type="PROSITE" id="PS51273">
    <property type="entry name" value="GATASE_TYPE_1"/>
    <property type="match status" value="1"/>
</dbReference>
<organism evidence="23 24">
    <name type="scientific">Tribonema minus</name>
    <dbReference type="NCBI Taxonomy" id="303371"/>
    <lineage>
        <taxon>Eukaryota</taxon>
        <taxon>Sar</taxon>
        <taxon>Stramenopiles</taxon>
        <taxon>Ochrophyta</taxon>
        <taxon>PX clade</taxon>
        <taxon>Xanthophyceae</taxon>
        <taxon>Tribonematales</taxon>
        <taxon>Tribonemataceae</taxon>
        <taxon>Tribonema</taxon>
    </lineage>
</organism>
<dbReference type="Gene3D" id="3.30.1490.20">
    <property type="entry name" value="ATP-grasp fold, A domain"/>
    <property type="match status" value="1"/>
</dbReference>
<evidence type="ECO:0000313" key="24">
    <source>
        <dbReference type="Proteomes" id="UP000664859"/>
    </source>
</evidence>
<evidence type="ECO:0000313" key="23">
    <source>
        <dbReference type="EMBL" id="KAG5178831.1"/>
    </source>
</evidence>
<dbReference type="SUPFAM" id="SSF52317">
    <property type="entry name" value="Class I glutamine amidotransferase-like"/>
    <property type="match status" value="1"/>
</dbReference>
<dbReference type="InterPro" id="IPR036914">
    <property type="entry name" value="MGS-like_dom_sf"/>
</dbReference>
<dbReference type="Proteomes" id="UP000664859">
    <property type="component" value="Unassembled WGS sequence"/>
</dbReference>
<accession>A0A835YNS3</accession>